<dbReference type="Proteomes" id="UP000317209">
    <property type="component" value="Unassembled WGS sequence"/>
</dbReference>
<feature type="transmembrane region" description="Helical" evidence="1">
    <location>
        <begin position="80"/>
        <end position="106"/>
    </location>
</feature>
<keyword evidence="3" id="KW-1185">Reference proteome</keyword>
<keyword evidence="1" id="KW-1133">Transmembrane helix</keyword>
<evidence type="ECO:0000313" key="2">
    <source>
        <dbReference type="EMBL" id="TQL82130.1"/>
    </source>
</evidence>
<organism evidence="2 3">
    <name type="scientific">Microbacterium saperdae</name>
    <dbReference type="NCBI Taxonomy" id="69368"/>
    <lineage>
        <taxon>Bacteria</taxon>
        <taxon>Bacillati</taxon>
        <taxon>Actinomycetota</taxon>
        <taxon>Actinomycetes</taxon>
        <taxon>Micrococcales</taxon>
        <taxon>Microbacteriaceae</taxon>
        <taxon>Microbacterium</taxon>
    </lineage>
</organism>
<dbReference type="AlphaFoldDB" id="A0A543BBA2"/>
<keyword evidence="1" id="KW-0472">Membrane</keyword>
<sequence length="115" mass="12309">MDMVIVLAALLTVVALLVVGISKVAAAAARRGSVSRVVSRWVTGLMVAGPGLAVVWLLYGQIQALRDDVSAYDREMVVATLILLSFVICWTAALLTFAIGAGAQALRRRHTPDYR</sequence>
<dbReference type="RefSeq" id="WP_141874071.1">
    <property type="nucleotide sequence ID" value="NZ_VFOX01000002.1"/>
</dbReference>
<feature type="transmembrane region" description="Helical" evidence="1">
    <location>
        <begin position="37"/>
        <end position="59"/>
    </location>
</feature>
<keyword evidence="1" id="KW-0812">Transmembrane</keyword>
<protein>
    <submittedName>
        <fullName evidence="2">Uncharacterized protein</fullName>
    </submittedName>
</protein>
<gene>
    <name evidence="2" type="ORF">FB560_3613</name>
</gene>
<reference evidence="2 3" key="1">
    <citation type="submission" date="2019-06" db="EMBL/GenBank/DDBJ databases">
        <title>Sequencing the genomes of 1000 actinobacteria strains.</title>
        <authorList>
            <person name="Klenk H.-P."/>
        </authorList>
    </citation>
    <scope>NUCLEOTIDE SEQUENCE [LARGE SCALE GENOMIC DNA]</scope>
    <source>
        <strain evidence="2 3">DSM 20169</strain>
    </source>
</reference>
<comment type="caution">
    <text evidence="2">The sequence shown here is derived from an EMBL/GenBank/DDBJ whole genome shotgun (WGS) entry which is preliminary data.</text>
</comment>
<dbReference type="EMBL" id="VFOX01000002">
    <property type="protein sequence ID" value="TQL82130.1"/>
    <property type="molecule type" value="Genomic_DNA"/>
</dbReference>
<evidence type="ECO:0000313" key="3">
    <source>
        <dbReference type="Proteomes" id="UP000317209"/>
    </source>
</evidence>
<accession>A0A543BBA2</accession>
<name>A0A543BBA2_9MICO</name>
<proteinExistence type="predicted"/>
<evidence type="ECO:0000256" key="1">
    <source>
        <dbReference type="SAM" id="Phobius"/>
    </source>
</evidence>